<comment type="caution">
    <text evidence="1">The sequence shown here is derived from an EMBL/GenBank/DDBJ whole genome shotgun (WGS) entry which is preliminary data.</text>
</comment>
<reference evidence="1" key="1">
    <citation type="journal article" date="2014" name="Front. Microbiol.">
        <title>High frequency of phylogenetically diverse reductive dehalogenase-homologous genes in deep subseafloor sedimentary metagenomes.</title>
        <authorList>
            <person name="Kawai M."/>
            <person name="Futagami T."/>
            <person name="Toyoda A."/>
            <person name="Takaki Y."/>
            <person name="Nishi S."/>
            <person name="Hori S."/>
            <person name="Arai W."/>
            <person name="Tsubouchi T."/>
            <person name="Morono Y."/>
            <person name="Uchiyama I."/>
            <person name="Ito T."/>
            <person name="Fujiyama A."/>
            <person name="Inagaki F."/>
            <person name="Takami H."/>
        </authorList>
    </citation>
    <scope>NUCLEOTIDE SEQUENCE</scope>
    <source>
        <strain evidence="1">Expedition CK06-06</strain>
    </source>
</reference>
<name>X1U331_9ZZZZ</name>
<dbReference type="SUPFAM" id="SSF52402">
    <property type="entry name" value="Adenine nucleotide alpha hydrolases-like"/>
    <property type="match status" value="1"/>
</dbReference>
<dbReference type="EMBL" id="BARW01019667">
    <property type="protein sequence ID" value="GAI98021.1"/>
    <property type="molecule type" value="Genomic_DNA"/>
</dbReference>
<feature type="non-terminal residue" evidence="1">
    <location>
        <position position="93"/>
    </location>
</feature>
<dbReference type="AlphaFoldDB" id="X1U331"/>
<sequence>MTSTSFIMWAKRNWKGGYAEVEVGLPVLLSIAPQANEARYPHGARIMNAYREWEISTWGLADLGLAEEELSPLIGLRRKAFPPERTFGELITG</sequence>
<dbReference type="InterPro" id="IPR014729">
    <property type="entry name" value="Rossmann-like_a/b/a_fold"/>
</dbReference>
<organism evidence="1">
    <name type="scientific">marine sediment metagenome</name>
    <dbReference type="NCBI Taxonomy" id="412755"/>
    <lineage>
        <taxon>unclassified sequences</taxon>
        <taxon>metagenomes</taxon>
        <taxon>ecological metagenomes</taxon>
    </lineage>
</organism>
<evidence type="ECO:0000313" key="1">
    <source>
        <dbReference type="EMBL" id="GAI98021.1"/>
    </source>
</evidence>
<dbReference type="Gene3D" id="3.40.50.620">
    <property type="entry name" value="HUPs"/>
    <property type="match status" value="1"/>
</dbReference>
<protein>
    <submittedName>
        <fullName evidence="1">Uncharacterized protein</fullName>
    </submittedName>
</protein>
<proteinExistence type="predicted"/>
<gene>
    <name evidence="1" type="ORF">S12H4_33385</name>
</gene>
<accession>X1U331</accession>